<evidence type="ECO:0000313" key="5">
    <source>
        <dbReference type="Proteomes" id="UP000254701"/>
    </source>
</evidence>
<dbReference type="GO" id="GO:0016747">
    <property type="term" value="F:acyltransferase activity, transferring groups other than amino-acyl groups"/>
    <property type="evidence" value="ECO:0007669"/>
    <property type="project" value="InterPro"/>
</dbReference>
<dbReference type="Pfam" id="PF13508">
    <property type="entry name" value="Acetyltransf_7"/>
    <property type="match status" value="1"/>
</dbReference>
<dbReference type="OrthoDB" id="7205533at2"/>
<dbReference type="CDD" id="cd04301">
    <property type="entry name" value="NAT_SF"/>
    <property type="match status" value="1"/>
</dbReference>
<organism evidence="4 5">
    <name type="scientific">Aminobacter aminovorans</name>
    <name type="common">Chelatobacter heintzii</name>
    <dbReference type="NCBI Taxonomy" id="83263"/>
    <lineage>
        <taxon>Bacteria</taxon>
        <taxon>Pseudomonadati</taxon>
        <taxon>Pseudomonadota</taxon>
        <taxon>Alphaproteobacteria</taxon>
        <taxon>Hyphomicrobiales</taxon>
        <taxon>Phyllobacteriaceae</taxon>
        <taxon>Aminobacter</taxon>
    </lineage>
</organism>
<evidence type="ECO:0000256" key="1">
    <source>
        <dbReference type="ARBA" id="ARBA00022679"/>
    </source>
</evidence>
<dbReference type="PANTHER" id="PTHR43800:SF1">
    <property type="entry name" value="PEPTIDYL-LYSINE N-ACETYLTRANSFERASE YJAB"/>
    <property type="match status" value="1"/>
</dbReference>
<dbReference type="Gene3D" id="3.40.630.30">
    <property type="match status" value="1"/>
</dbReference>
<protein>
    <submittedName>
        <fullName evidence="4">Uncharacterized N-acetyltransferase YjaB</fullName>
        <ecNumber evidence="4">2.3.1.-</ecNumber>
    </submittedName>
</protein>
<feature type="domain" description="N-acetyltransferase" evidence="3">
    <location>
        <begin position="1"/>
        <end position="143"/>
    </location>
</feature>
<evidence type="ECO:0000256" key="2">
    <source>
        <dbReference type="ARBA" id="ARBA00023315"/>
    </source>
</evidence>
<gene>
    <name evidence="4" type="primary">yjaB_2</name>
    <name evidence="4" type="ORF">NCTC10684_03627</name>
</gene>
<name>A0A380WMY8_AMIAI</name>
<dbReference type="RefSeq" id="WP_115732376.1">
    <property type="nucleotide sequence ID" value="NZ_BAAAVY010000002.1"/>
</dbReference>
<proteinExistence type="predicted"/>
<dbReference type="PROSITE" id="PS51186">
    <property type="entry name" value="GNAT"/>
    <property type="match status" value="1"/>
</dbReference>
<keyword evidence="2 4" id="KW-0012">Acyltransferase</keyword>
<dbReference type="AlphaFoldDB" id="A0A380WMY8"/>
<dbReference type="EMBL" id="UFSM01000001">
    <property type="protein sequence ID" value="SUU90373.1"/>
    <property type="molecule type" value="Genomic_DNA"/>
</dbReference>
<dbReference type="InterPro" id="IPR016181">
    <property type="entry name" value="Acyl_CoA_acyltransferase"/>
</dbReference>
<dbReference type="InterPro" id="IPR000182">
    <property type="entry name" value="GNAT_dom"/>
</dbReference>
<dbReference type="SUPFAM" id="SSF55729">
    <property type="entry name" value="Acyl-CoA N-acyltransferases (Nat)"/>
    <property type="match status" value="1"/>
</dbReference>
<evidence type="ECO:0000259" key="3">
    <source>
        <dbReference type="PROSITE" id="PS51186"/>
    </source>
</evidence>
<reference evidence="4 5" key="1">
    <citation type="submission" date="2018-06" db="EMBL/GenBank/DDBJ databases">
        <authorList>
            <consortium name="Pathogen Informatics"/>
            <person name="Doyle S."/>
        </authorList>
    </citation>
    <scope>NUCLEOTIDE SEQUENCE [LARGE SCALE GENOMIC DNA]</scope>
    <source>
        <strain evidence="4 5">NCTC10684</strain>
    </source>
</reference>
<sequence length="145" mass="15637">MNIRPGIAADNAVLVAIWEDAVRATHDFLSEDDIQFFRPLVRDDYLPAVEVLVAEDADGEPVGFIGLDGPKVEMLFVSTSQHGKGIGKALIEHVGRLKGPLAVDVNEQNPGGVAFYLKCGFKQVGRSELDGQGKPFPLLHLSQAS</sequence>
<dbReference type="EC" id="2.3.1.-" evidence="4"/>
<evidence type="ECO:0000313" key="4">
    <source>
        <dbReference type="EMBL" id="SUU90373.1"/>
    </source>
</evidence>
<dbReference type="NCBIfam" id="NF007807">
    <property type="entry name" value="PRK10514.1"/>
    <property type="match status" value="1"/>
</dbReference>
<dbReference type="Proteomes" id="UP000254701">
    <property type="component" value="Unassembled WGS sequence"/>
</dbReference>
<accession>A0A380WMY8</accession>
<dbReference type="PANTHER" id="PTHR43800">
    <property type="entry name" value="PEPTIDYL-LYSINE N-ACETYLTRANSFERASE YJAB"/>
    <property type="match status" value="1"/>
</dbReference>
<keyword evidence="1 4" id="KW-0808">Transferase</keyword>